<keyword evidence="1" id="KW-0812">Transmembrane</keyword>
<reference evidence="2 3" key="1">
    <citation type="submission" date="2020-08" db="EMBL/GenBank/DDBJ databases">
        <title>Sequencing the genomes of 1000 actinobacteria strains.</title>
        <authorList>
            <person name="Klenk H.-P."/>
        </authorList>
    </citation>
    <scope>NUCLEOTIDE SEQUENCE [LARGE SCALE GENOMIC DNA]</scope>
    <source>
        <strain evidence="2 3">DSM 21065</strain>
    </source>
</reference>
<organism evidence="2 3">
    <name type="scientific">Cryobacterium roopkundense</name>
    <dbReference type="NCBI Taxonomy" id="1001240"/>
    <lineage>
        <taxon>Bacteria</taxon>
        <taxon>Bacillati</taxon>
        <taxon>Actinomycetota</taxon>
        <taxon>Actinomycetes</taxon>
        <taxon>Micrococcales</taxon>
        <taxon>Microbacteriaceae</taxon>
        <taxon>Cryobacterium</taxon>
    </lineage>
</organism>
<sequence length="195" mass="19365">MTTPTVHPTLPAGKMRGGTIKRNLLSASTVIFVIVLALVGTGTTYALLNSAAAIRGSTITSGSTSVTVNGGTHSTVATDLSLLAPGESTVAPVTLANTGTTPVTVFVSSATVDSQSHGLADFLRLRFAPAEACVAGSAGASAAPLVGFTTTPLPLQTGASAAYCLEIFLAADAPASVQGGTTAFALILDAHQVPR</sequence>
<keyword evidence="1" id="KW-1133">Transmembrane helix</keyword>
<evidence type="ECO:0000256" key="1">
    <source>
        <dbReference type="SAM" id="Phobius"/>
    </source>
</evidence>
<gene>
    <name evidence="2" type="ORF">BJ997_003245</name>
</gene>
<proteinExistence type="predicted"/>
<evidence type="ECO:0000313" key="3">
    <source>
        <dbReference type="Proteomes" id="UP000561726"/>
    </source>
</evidence>
<protein>
    <recommendedName>
        <fullName evidence="4">SipW-cognate class signal peptide</fullName>
    </recommendedName>
</protein>
<dbReference type="AlphaFoldDB" id="A0A7W9E4I0"/>
<dbReference type="RefSeq" id="WP_152602073.1">
    <property type="nucleotide sequence ID" value="NZ_JACHBQ010000001.1"/>
</dbReference>
<keyword evidence="1" id="KW-0472">Membrane</keyword>
<comment type="caution">
    <text evidence="2">The sequence shown here is derived from an EMBL/GenBank/DDBJ whole genome shotgun (WGS) entry which is preliminary data.</text>
</comment>
<name>A0A7W9E4I0_9MICO</name>
<dbReference type="EMBL" id="JACHBQ010000001">
    <property type="protein sequence ID" value="MBB5642697.1"/>
    <property type="molecule type" value="Genomic_DNA"/>
</dbReference>
<evidence type="ECO:0000313" key="2">
    <source>
        <dbReference type="EMBL" id="MBB5642697.1"/>
    </source>
</evidence>
<dbReference type="OrthoDB" id="3746870at2"/>
<evidence type="ECO:0008006" key="4">
    <source>
        <dbReference type="Google" id="ProtNLM"/>
    </source>
</evidence>
<accession>A0A7W9E4I0</accession>
<dbReference type="Proteomes" id="UP000561726">
    <property type="component" value="Unassembled WGS sequence"/>
</dbReference>
<feature type="transmembrane region" description="Helical" evidence="1">
    <location>
        <begin position="24"/>
        <end position="48"/>
    </location>
</feature>